<comment type="caution">
    <text evidence="1">The sequence shown here is derived from an EMBL/GenBank/DDBJ whole genome shotgun (WGS) entry which is preliminary data.</text>
</comment>
<evidence type="ECO:0000313" key="1">
    <source>
        <dbReference type="EMBL" id="KAJ2930881.1"/>
    </source>
</evidence>
<reference evidence="1" key="1">
    <citation type="submission" date="2022-06" db="EMBL/GenBank/DDBJ databases">
        <title>Genome Sequence of Candolleomyces eurysporus.</title>
        <authorList>
            <person name="Buettner E."/>
        </authorList>
    </citation>
    <scope>NUCLEOTIDE SEQUENCE</scope>
    <source>
        <strain evidence="1">VTCC 930004</strain>
    </source>
</reference>
<organism evidence="1 2">
    <name type="scientific">Candolleomyces eurysporus</name>
    <dbReference type="NCBI Taxonomy" id="2828524"/>
    <lineage>
        <taxon>Eukaryota</taxon>
        <taxon>Fungi</taxon>
        <taxon>Dikarya</taxon>
        <taxon>Basidiomycota</taxon>
        <taxon>Agaricomycotina</taxon>
        <taxon>Agaricomycetes</taxon>
        <taxon>Agaricomycetidae</taxon>
        <taxon>Agaricales</taxon>
        <taxon>Agaricineae</taxon>
        <taxon>Psathyrellaceae</taxon>
        <taxon>Candolleomyces</taxon>
    </lineage>
</organism>
<evidence type="ECO:0000313" key="2">
    <source>
        <dbReference type="Proteomes" id="UP001140091"/>
    </source>
</evidence>
<dbReference type="OrthoDB" id="440424at2759"/>
<dbReference type="Proteomes" id="UP001140091">
    <property type="component" value="Unassembled WGS sequence"/>
</dbReference>
<accession>A0A9W8J7Z0</accession>
<name>A0A9W8J7Z0_9AGAR</name>
<dbReference type="AlphaFoldDB" id="A0A9W8J7Z0"/>
<sequence length="245" mass="27743">MTPFCGLKPGLTSRALFLAPKDALDAVSAGWSRSLPFEAIISSAKEKGKFIAASTLKDVASRYPDRVADQVQQFQEQLNKIVERAKDLKSELVQNSIDPMVVRDHMTQEAANIVENFRTEHDKPLPDGKDERACYRKQIIDYLFDRLEDAFVYICVKSGHMSEQDVRRIFAPFKTSVRNVLLIVGMLALHNKVEISLSSQRKADFVEKHPQLARLMMMVVYHMLPESFILRPILSVFGFGRGAAE</sequence>
<keyword evidence="2" id="KW-1185">Reference proteome</keyword>
<protein>
    <submittedName>
        <fullName evidence="1">Uncharacterized protein</fullName>
    </submittedName>
</protein>
<dbReference type="EMBL" id="JANBPK010000817">
    <property type="protein sequence ID" value="KAJ2930881.1"/>
    <property type="molecule type" value="Genomic_DNA"/>
</dbReference>
<proteinExistence type="predicted"/>
<gene>
    <name evidence="1" type="ORF">H1R20_g6230</name>
</gene>
<feature type="non-terminal residue" evidence="1">
    <location>
        <position position="245"/>
    </location>
</feature>